<dbReference type="SUPFAM" id="SSF53756">
    <property type="entry name" value="UDP-Glycosyltransferase/glycogen phosphorylase"/>
    <property type="match status" value="1"/>
</dbReference>
<dbReference type="GO" id="GO:0005829">
    <property type="term" value="C:cytosol"/>
    <property type="evidence" value="ECO:0007669"/>
    <property type="project" value="UniProtKB-SubCell"/>
</dbReference>
<evidence type="ECO:0000313" key="27">
    <source>
        <dbReference type="Proteomes" id="UP000018467"/>
    </source>
</evidence>
<dbReference type="FunFam" id="3.30.420.40:FF:000053">
    <property type="entry name" value="Bifunctional UDP-N-acetylglucosamine 2-epimerase/N-acetylmannosamine kinase"/>
    <property type="match status" value="1"/>
</dbReference>
<evidence type="ECO:0000256" key="11">
    <source>
        <dbReference type="ARBA" id="ARBA00022840"/>
    </source>
</evidence>
<feature type="binding site" evidence="24">
    <location>
        <position position="584"/>
    </location>
    <ligand>
        <name>Zn(2+)</name>
        <dbReference type="ChEBI" id="CHEBI:29105"/>
        <note>structural</note>
    </ligand>
</feature>
<dbReference type="EC" id="2.7.1.60" evidence="19"/>
<dbReference type="SUPFAM" id="SSF53067">
    <property type="entry name" value="Actin-like ATPase domain"/>
    <property type="match status" value="1"/>
</dbReference>
<dbReference type="GeneTree" id="ENSGT00390000017246"/>
<comment type="pathway">
    <text evidence="15">Amino-sugar metabolism; N-acetylneuraminate biosynthesis.</text>
</comment>
<evidence type="ECO:0000256" key="10">
    <source>
        <dbReference type="ARBA" id="ARBA00022833"/>
    </source>
</evidence>
<dbReference type="Ensembl" id="ENSAMXT00000038507.1">
    <property type="protein sequence ID" value="ENSAMXP00000051787.1"/>
    <property type="gene ID" value="ENSAMXG00000041064.1"/>
</dbReference>
<dbReference type="Gene3D" id="3.40.50.2000">
    <property type="entry name" value="Glycogen Phosphorylase B"/>
    <property type="match status" value="2"/>
</dbReference>
<evidence type="ECO:0000256" key="15">
    <source>
        <dbReference type="ARBA" id="ARBA00060599"/>
    </source>
</evidence>
<feature type="binding site" evidence="24">
    <location>
        <position position="582"/>
    </location>
    <ligand>
        <name>Zn(2+)</name>
        <dbReference type="ChEBI" id="CHEBI:29105"/>
        <note>structural</note>
    </ligand>
</feature>
<comment type="similarity">
    <text evidence="17">In the C-terminal section; belongs to the ROK (NagC/XylR) family.</text>
</comment>
<dbReference type="InterPro" id="IPR000600">
    <property type="entry name" value="ROK"/>
</dbReference>
<evidence type="ECO:0000259" key="25">
    <source>
        <dbReference type="Pfam" id="PF02350"/>
    </source>
</evidence>
<evidence type="ECO:0000256" key="3">
    <source>
        <dbReference type="ARBA" id="ARBA00022533"/>
    </source>
</evidence>
<keyword evidence="3" id="KW-0021">Allosteric enzyme</keyword>
<keyword evidence="6" id="KW-0479">Metal-binding</keyword>
<name>A0A3B1KAP3_ASTMX</name>
<comment type="similarity">
    <text evidence="16">In the N-terminal section; belongs to the UDP-N-acetylglucosamine 2-epimerase family.</text>
</comment>
<feature type="domain" description="UDP-N-acetylglucosamine 2-epimerase" evidence="25">
    <location>
        <begin position="40"/>
        <end position="377"/>
    </location>
</feature>
<dbReference type="AlphaFoldDB" id="A0A3B1KAP3"/>
<dbReference type="Gene3D" id="3.30.420.40">
    <property type="match status" value="2"/>
</dbReference>
<keyword evidence="2" id="KW-0963">Cytoplasm</keyword>
<dbReference type="GO" id="GO:0004553">
    <property type="term" value="F:hydrolase activity, hydrolyzing O-glycosyl compounds"/>
    <property type="evidence" value="ECO:0007669"/>
    <property type="project" value="InterPro"/>
</dbReference>
<evidence type="ECO:0000256" key="4">
    <source>
        <dbReference type="ARBA" id="ARBA00022553"/>
    </source>
</evidence>
<evidence type="ECO:0000256" key="24">
    <source>
        <dbReference type="PIRSR" id="PIRSR620004-3"/>
    </source>
</evidence>
<keyword evidence="8" id="KW-0418">Kinase</keyword>
<reference evidence="27" key="1">
    <citation type="submission" date="2013-03" db="EMBL/GenBank/DDBJ databases">
        <authorList>
            <person name="Jeffery W."/>
            <person name="Warren W."/>
            <person name="Wilson R.K."/>
        </authorList>
    </citation>
    <scope>NUCLEOTIDE SEQUENCE</scope>
    <source>
        <strain evidence="27">female</strain>
    </source>
</reference>
<dbReference type="GO" id="GO:0006047">
    <property type="term" value="P:UDP-N-acetylglucosamine metabolic process"/>
    <property type="evidence" value="ECO:0007669"/>
    <property type="project" value="InterPro"/>
</dbReference>
<protein>
    <recommendedName>
        <fullName evidence="21">Bifunctional UDP-N-acetylglucosamine 2-epimerase/N-acetylmannosamine kinase</fullName>
        <ecNumber evidence="19">2.7.1.60</ecNumber>
        <ecNumber evidence="20">3.2.1.183</ecNumber>
    </recommendedName>
    <alternativeName>
        <fullName evidence="22">UDP-GlcNAc-2-epimerase/ManAc kinase</fullName>
    </alternativeName>
</protein>
<dbReference type="NCBIfam" id="TIGR03568">
    <property type="entry name" value="NeuC_NnaA"/>
    <property type="match status" value="1"/>
</dbReference>
<evidence type="ECO:0000256" key="9">
    <source>
        <dbReference type="ARBA" id="ARBA00022801"/>
    </source>
</evidence>
<dbReference type="PANTHER" id="PTHR18964">
    <property type="entry name" value="ROK (REPRESSOR, ORF, KINASE) FAMILY"/>
    <property type="match status" value="1"/>
</dbReference>
<feature type="binding site" evidence="24">
    <location>
        <position position="589"/>
    </location>
    <ligand>
        <name>Zn(2+)</name>
        <dbReference type="ChEBI" id="CHEBI:29105"/>
        <note>structural</note>
    </ligand>
</feature>
<evidence type="ECO:0000256" key="21">
    <source>
        <dbReference type="ARBA" id="ARBA00071183"/>
    </source>
</evidence>
<dbReference type="GO" id="GO:0046872">
    <property type="term" value="F:metal ion binding"/>
    <property type="evidence" value="ECO:0007669"/>
    <property type="project" value="UniProtKB-KW"/>
</dbReference>
<evidence type="ECO:0000256" key="13">
    <source>
        <dbReference type="ARBA" id="ARBA00050864"/>
    </source>
</evidence>
<dbReference type="InterPro" id="IPR043129">
    <property type="entry name" value="ATPase_NBD"/>
</dbReference>
<evidence type="ECO:0000256" key="1">
    <source>
        <dbReference type="ARBA" id="ARBA00004514"/>
    </source>
</evidence>
<evidence type="ECO:0000256" key="22">
    <source>
        <dbReference type="ARBA" id="ARBA00081985"/>
    </source>
</evidence>
<dbReference type="GO" id="GO:0009384">
    <property type="term" value="F:N-acylmannosamine kinase activity"/>
    <property type="evidence" value="ECO:0007669"/>
    <property type="project" value="UniProtKB-EC"/>
</dbReference>
<dbReference type="STRING" id="7994.ENSAMXP00000033276"/>
<evidence type="ECO:0000256" key="5">
    <source>
        <dbReference type="ARBA" id="ARBA00022679"/>
    </source>
</evidence>
<comment type="subunit">
    <text evidence="18">Homodimer. Homotetramer. Homohexamer. The hexameric form exhibits both enzyme activities, whereas the dimeric form only catalyzes the phosphorylation of N-acyl-D-mannosamine.</text>
</comment>
<evidence type="ECO:0000256" key="7">
    <source>
        <dbReference type="ARBA" id="ARBA00022741"/>
    </source>
</evidence>
<dbReference type="GO" id="GO:0005524">
    <property type="term" value="F:ATP binding"/>
    <property type="evidence" value="ECO:0007669"/>
    <property type="project" value="UniProtKB-KW"/>
</dbReference>
<dbReference type="Ensembl" id="ENSAMXT00000041510.1">
    <property type="protein sequence ID" value="ENSAMXP00000033276.1"/>
    <property type="gene ID" value="ENSAMXG00000041064.1"/>
</dbReference>
<dbReference type="FunFam" id="3.40.50.2000:FF:000015">
    <property type="entry name" value="Bifunctional UDP-N-acetylglucosamine 2-epimerase/N-acetylmannosamine kinase"/>
    <property type="match status" value="1"/>
</dbReference>
<comment type="catalytic activity">
    <reaction evidence="13">
        <text>an N-acyl-D-mannosamine + ATP = an N-acyl-D-mannosamine 6-phosphate + ADP + H(+)</text>
        <dbReference type="Rhea" id="RHEA:23832"/>
        <dbReference type="ChEBI" id="CHEBI:15378"/>
        <dbReference type="ChEBI" id="CHEBI:16062"/>
        <dbReference type="ChEBI" id="CHEBI:30616"/>
        <dbReference type="ChEBI" id="CHEBI:57666"/>
        <dbReference type="ChEBI" id="CHEBI:456216"/>
        <dbReference type="EC" id="2.7.1.60"/>
    </reaction>
    <physiologicalReaction direction="left-to-right" evidence="13">
        <dbReference type="Rhea" id="RHEA:23833"/>
    </physiologicalReaction>
</comment>
<keyword evidence="4" id="KW-0597">Phosphoprotein</keyword>
<evidence type="ECO:0000256" key="8">
    <source>
        <dbReference type="ARBA" id="ARBA00022777"/>
    </source>
</evidence>
<comment type="subcellular location">
    <subcellularLocation>
        <location evidence="1">Cytoplasm</location>
        <location evidence="1">Cytosol</location>
    </subcellularLocation>
</comment>
<dbReference type="CDD" id="cd24060">
    <property type="entry name" value="ASKHA_NBD_ROK_GNE"/>
    <property type="match status" value="1"/>
</dbReference>
<dbReference type="FunFam" id="3.40.50.2000:FF:000013">
    <property type="entry name" value="Bifunctional UDP-N-acetylglucosamine 2-epimerase/N-acetylmannosamine kinase"/>
    <property type="match status" value="1"/>
</dbReference>
<evidence type="ECO:0000313" key="26">
    <source>
        <dbReference type="Ensembl" id="ENSAMXP00000051787.1"/>
    </source>
</evidence>
<dbReference type="Proteomes" id="UP000018467">
    <property type="component" value="Unassembled WGS sequence"/>
</dbReference>
<comment type="catalytic activity">
    <reaction evidence="14">
        <text>UDP-N-acetyl-alpha-D-glucosamine + H2O = aldehydo-N-acetyl-D-mannosamine + UDP + H(+)</text>
        <dbReference type="Rhea" id="RHEA:30683"/>
        <dbReference type="ChEBI" id="CHEBI:15377"/>
        <dbReference type="ChEBI" id="CHEBI:15378"/>
        <dbReference type="ChEBI" id="CHEBI:17122"/>
        <dbReference type="ChEBI" id="CHEBI:57705"/>
        <dbReference type="ChEBI" id="CHEBI:58223"/>
        <dbReference type="EC" id="3.2.1.183"/>
    </reaction>
    <physiologicalReaction direction="left-to-right" evidence="14">
        <dbReference type="Rhea" id="RHEA:30684"/>
    </physiologicalReaction>
</comment>
<feature type="active site" evidence="23">
    <location>
        <position position="520"/>
    </location>
</feature>
<keyword evidence="11" id="KW-0067">ATP-binding</keyword>
<dbReference type="PANTHER" id="PTHR18964:SF149">
    <property type="entry name" value="BIFUNCTIONAL UDP-N-ACETYLGLUCOSAMINE 2-EPIMERASE_N-ACETYLMANNOSAMINE KINASE"/>
    <property type="match status" value="1"/>
</dbReference>
<evidence type="ECO:0000256" key="18">
    <source>
        <dbReference type="ARBA" id="ARBA00064721"/>
    </source>
</evidence>
<feature type="binding site" evidence="24">
    <location>
        <position position="572"/>
    </location>
    <ligand>
        <name>Zn(2+)</name>
        <dbReference type="ChEBI" id="CHEBI:29105"/>
        <note>structural</note>
    </ligand>
</feature>
<keyword evidence="7" id="KW-0547">Nucleotide-binding</keyword>
<evidence type="ECO:0000256" key="23">
    <source>
        <dbReference type="PIRSR" id="PIRSR620004-1"/>
    </source>
</evidence>
<dbReference type="InterPro" id="IPR020004">
    <property type="entry name" value="UDP-GlcNAc_Epase"/>
</dbReference>
<evidence type="ECO:0000256" key="20">
    <source>
        <dbReference type="ARBA" id="ARBA00066960"/>
    </source>
</evidence>
<dbReference type="FunFam" id="3.30.420.40:FF:000060">
    <property type="entry name" value="Bifunctional UDP-N-acetylglucosamine 2-epimerase/N-acetylmannosamine kinase"/>
    <property type="match status" value="1"/>
</dbReference>
<keyword evidence="12" id="KW-0511">Multifunctional enzyme</keyword>
<dbReference type="GO" id="GO:0008761">
    <property type="term" value="F:UDP-N-acetylglucosamine 2-epimerase activity"/>
    <property type="evidence" value="ECO:0007669"/>
    <property type="project" value="UniProtKB-ARBA"/>
</dbReference>
<evidence type="ECO:0000256" key="12">
    <source>
        <dbReference type="ARBA" id="ARBA00023268"/>
    </source>
</evidence>
<keyword evidence="10" id="KW-0862">Zinc</keyword>
<reference evidence="27" key="2">
    <citation type="journal article" date="2014" name="Nat. Commun.">
        <title>The cavefish genome reveals candidate genes for eye loss.</title>
        <authorList>
            <person name="McGaugh S.E."/>
            <person name="Gross J.B."/>
            <person name="Aken B."/>
            <person name="Blin M."/>
            <person name="Borowsky R."/>
            <person name="Chalopin D."/>
            <person name="Hinaux H."/>
            <person name="Jeffery W.R."/>
            <person name="Keene A."/>
            <person name="Ma L."/>
            <person name="Minx P."/>
            <person name="Murphy D."/>
            <person name="O'Quin K.E."/>
            <person name="Retaux S."/>
            <person name="Rohner N."/>
            <person name="Searle S.M."/>
            <person name="Stahl B.A."/>
            <person name="Tabin C."/>
            <person name="Volff J.N."/>
            <person name="Yoshizawa M."/>
            <person name="Warren W.C."/>
        </authorList>
    </citation>
    <scope>NUCLEOTIDE SEQUENCE [LARGE SCALE GENOMIC DNA]</scope>
    <source>
        <strain evidence="27">female</strain>
    </source>
</reference>
<evidence type="ECO:0000256" key="6">
    <source>
        <dbReference type="ARBA" id="ARBA00022723"/>
    </source>
</evidence>
<dbReference type="PRINTS" id="PR00475">
    <property type="entry name" value="HEXOKINASE"/>
</dbReference>
<sequence length="725" mass="79023">MEQLEKGARRRLRVCVATCNRADYSKLAPIMFGLKAQPELFELEVVVLGSHLIDDYGNTFRMIEQDDFDIGSKLHTIVRGEDEAAMVESVGLALVKLPDVLQRLAPDVLVVHGDRFDALALAMAAALMNIRILHLEGGEVSGTIDDSIRHAISKLAHYHAVCTRSAESHLIAMCEDHDRILLAGCPSYDKLLSAHQREDYVDIIKAWLGDNVKEQDYIVALQHPVTTDIKNSIKIYELMLDALVSFNKKTLILFPNIDAGSKEMVRVMRKKGIEQHPNFRAVKHVPFDQFIQLVAHAGCMVGNSSCGVREAGAFGTPVINLGTRQTGRETGENVLHVRDADTQNKIYHALELQFGKRYPCSKIYGDGNAVPRILKFLQSIDLAEPLQKKFCFPAVRECCSQDIDHILETQSALAVDLGGTNLRVAIVSMKGKVLKKFTQPNPKTYEERIELILSMCKQAIAEAIRLNCRILGVGVSTGGRVNPQDGVVLDSTKLINEWSGVDLRAPVSHALHLPVWVDNDGNCAALAEKKFGHGKGVENFVTVITGTGIGGGIIQHGELIHGSTFCAAELGHIQVSLDGPECSCGSQGCIEAFSSGLALQREAKRLHDDDVLLVDGMSVNNKEQVSAVHLINAAHHGNPKAKAVLHTAGTALGVGIVNILHTVNPSLVILSGILAQHYEGPVQQVIGRRALSSTRDVKVVTSDLEEPALLGAASMVLDYATRRIY</sequence>
<evidence type="ECO:0000256" key="16">
    <source>
        <dbReference type="ARBA" id="ARBA00061189"/>
    </source>
</evidence>
<dbReference type="Pfam" id="PF00480">
    <property type="entry name" value="ROK"/>
    <property type="match status" value="1"/>
</dbReference>
<reference evidence="26" key="3">
    <citation type="submission" date="2025-05" db="UniProtKB">
        <authorList>
            <consortium name="Ensembl"/>
        </authorList>
    </citation>
    <scope>IDENTIFICATION</scope>
</reference>
<accession>A0A3B1KAP3</accession>
<proteinExistence type="inferred from homology"/>
<evidence type="ECO:0000256" key="17">
    <source>
        <dbReference type="ARBA" id="ARBA00061321"/>
    </source>
</evidence>
<evidence type="ECO:0000256" key="2">
    <source>
        <dbReference type="ARBA" id="ARBA00022490"/>
    </source>
</evidence>
<organism evidence="26 27">
    <name type="scientific">Astyanax mexicanus</name>
    <name type="common">Blind cave fish</name>
    <name type="synonym">Astyanax fasciatus mexicanus</name>
    <dbReference type="NCBI Taxonomy" id="7994"/>
    <lineage>
        <taxon>Eukaryota</taxon>
        <taxon>Metazoa</taxon>
        <taxon>Chordata</taxon>
        <taxon>Craniata</taxon>
        <taxon>Vertebrata</taxon>
        <taxon>Euteleostomi</taxon>
        <taxon>Actinopterygii</taxon>
        <taxon>Neopterygii</taxon>
        <taxon>Teleostei</taxon>
        <taxon>Ostariophysi</taxon>
        <taxon>Characiformes</taxon>
        <taxon>Characoidei</taxon>
        <taxon>Acestrorhamphidae</taxon>
        <taxon>Acestrorhamphinae</taxon>
        <taxon>Astyanax</taxon>
    </lineage>
</organism>
<dbReference type="CDD" id="cd03786">
    <property type="entry name" value="GTB_UDP-GlcNAc_2-Epimerase"/>
    <property type="match status" value="1"/>
</dbReference>
<keyword evidence="9" id="KW-0378">Hydrolase</keyword>
<keyword evidence="27" id="KW-1185">Reference proteome</keyword>
<dbReference type="Pfam" id="PF02350">
    <property type="entry name" value="Epimerase_2"/>
    <property type="match status" value="1"/>
</dbReference>
<dbReference type="InterPro" id="IPR003331">
    <property type="entry name" value="UDP_GlcNAc_Epimerase_2_dom"/>
</dbReference>
<evidence type="ECO:0000256" key="14">
    <source>
        <dbReference type="ARBA" id="ARBA00050904"/>
    </source>
</evidence>
<dbReference type="EC" id="3.2.1.183" evidence="20"/>
<keyword evidence="5" id="KW-0808">Transferase</keyword>
<dbReference type="Bgee" id="ENSAMXG00000041064">
    <property type="expression patterns" value="Expressed in pharyngeal gill and 14 other cell types or tissues"/>
</dbReference>
<evidence type="ECO:0000256" key="19">
    <source>
        <dbReference type="ARBA" id="ARBA00066377"/>
    </source>
</evidence>